<accession>A0A7Y9XUB7</accession>
<reference evidence="3 4" key="1">
    <citation type="submission" date="2020-07" db="EMBL/GenBank/DDBJ databases">
        <title>Genomic Encyclopedia of Type Strains, Phase IV (KMG-IV): sequencing the most valuable type-strain genomes for metagenomic binning, comparative biology and taxonomic classification.</title>
        <authorList>
            <person name="Goeker M."/>
        </authorList>
    </citation>
    <scope>NUCLEOTIDE SEQUENCE [LARGE SCALE GENOMIC DNA]</scope>
    <source>
        <strain evidence="3 4">DSM 29043</strain>
    </source>
</reference>
<keyword evidence="4" id="KW-1185">Reference proteome</keyword>
<feature type="domain" description="Rcc01698-like C-terminal" evidence="2">
    <location>
        <begin position="485"/>
        <end position="580"/>
    </location>
</feature>
<evidence type="ECO:0008006" key="5">
    <source>
        <dbReference type="Google" id="ProtNLM"/>
    </source>
</evidence>
<evidence type="ECO:0000313" key="3">
    <source>
        <dbReference type="EMBL" id="NYH94689.1"/>
    </source>
</evidence>
<organism evidence="3 4">
    <name type="scientific">Novosphingobium marinum</name>
    <dbReference type="NCBI Taxonomy" id="1514948"/>
    <lineage>
        <taxon>Bacteria</taxon>
        <taxon>Pseudomonadati</taxon>
        <taxon>Pseudomonadota</taxon>
        <taxon>Alphaproteobacteria</taxon>
        <taxon>Sphingomonadales</taxon>
        <taxon>Sphingomonadaceae</taxon>
        <taxon>Novosphingobium</taxon>
    </lineage>
</organism>
<comment type="caution">
    <text evidence="3">The sequence shown here is derived from an EMBL/GenBank/DDBJ whole genome shotgun (WGS) entry which is preliminary data.</text>
</comment>
<dbReference type="InterPro" id="IPR032876">
    <property type="entry name" value="J_dom"/>
</dbReference>
<dbReference type="Pfam" id="PF23666">
    <property type="entry name" value="Rcc01698_C"/>
    <property type="match status" value="1"/>
</dbReference>
<sequence length="725" mass="76227">MATLVLGAVGTLVGGPIGGALGALVGRQVDGLIIGTPDREGPRLKELNATTSSYGTPIPRHFGRMRVSGSIIWSTELVERSETEGGGKNRPSVTTYSYTASFAVALSSRPIGRIGRIWADGNLLRGEAGDLKAPGTLRVYTGEGDQMPDPLIASIEGQDRCPAYRGLAYVVFEDLELGDFFNRIPALTFEVFADDDPLSLDKLVGEVVPRTDAAVPLGGVAGFSCEGPLSGTLAALEPACPFNASATGDTLQLRDGSVQGVAIILPEPAIAVGDDDFGGASGFLRKRAEEPATPPEILRYYDVDRDYLPGVQRAPIVQRSGQPRTVEIPAVLTSANARDIALRMSRRLDWSRSRISWRTTDLDPSLSPGSIVRLPGEKGTWRIAEWEWREKGVELQLTRVLPASAEAAPPVPTDPGRANLPDDLTVPETRLSAFEMPWDGTGAGSTPAVFAAVSSSEAGWKGAALYADRGDGELHSLGSSGRRRAIVGTTENALPALSPLILDRSTSLVVTLASADFVLSDAAPRQLAAGANLALVGKEIIQFATATALGVSRWKLSGLLRGRGGTEAGAISHLAGETFVLLDEKPVSVDPAIVGAQPYATLVAIGPGDAGPVTSAIALRGVTLKPLRPVHPRAEPLAGGGLRLTWARRARGAWEWTDGVDVPLAETRESYIVGYGEPSAPAAAWTVDVPRLELDPQSAAEGLAQGFFVKQVGTYAQSGPTLFPA</sequence>
<name>A0A7Y9XUB7_9SPHN</name>
<evidence type="ECO:0000259" key="2">
    <source>
        <dbReference type="Pfam" id="PF23666"/>
    </source>
</evidence>
<dbReference type="InterPro" id="IPR056490">
    <property type="entry name" value="Rcc01698_C"/>
</dbReference>
<evidence type="ECO:0000313" key="4">
    <source>
        <dbReference type="Proteomes" id="UP000522081"/>
    </source>
</evidence>
<dbReference type="AlphaFoldDB" id="A0A7Y9XUB7"/>
<dbReference type="Pfam" id="PF13550">
    <property type="entry name" value="Phage-tail_3"/>
    <property type="match status" value="1"/>
</dbReference>
<dbReference type="RefSeq" id="WP_179406649.1">
    <property type="nucleotide sequence ID" value="NZ_BMGF01000006.1"/>
</dbReference>
<protein>
    <recommendedName>
        <fullName evidence="5">Tip attachment protein J domain-containing protein</fullName>
    </recommendedName>
</protein>
<evidence type="ECO:0000259" key="1">
    <source>
        <dbReference type="Pfam" id="PF13550"/>
    </source>
</evidence>
<proteinExistence type="predicted"/>
<dbReference type="EMBL" id="JACBZF010000002">
    <property type="protein sequence ID" value="NYH94689.1"/>
    <property type="molecule type" value="Genomic_DNA"/>
</dbReference>
<dbReference type="Proteomes" id="UP000522081">
    <property type="component" value="Unassembled WGS sequence"/>
</dbReference>
<gene>
    <name evidence="3" type="ORF">FHS75_001008</name>
</gene>
<feature type="domain" description="Tip attachment protein J" evidence="1">
    <location>
        <begin position="233"/>
        <end position="388"/>
    </location>
</feature>